<dbReference type="AlphaFoldDB" id="A0A812J310"/>
<name>A0A812J310_9DINO</name>
<feature type="region of interest" description="Disordered" evidence="1">
    <location>
        <begin position="18"/>
        <end position="39"/>
    </location>
</feature>
<dbReference type="EMBL" id="CAJNJA010005681">
    <property type="protein sequence ID" value="CAE7196077.1"/>
    <property type="molecule type" value="Genomic_DNA"/>
</dbReference>
<protein>
    <submittedName>
        <fullName evidence="2">Uncharacterized protein</fullName>
    </submittedName>
</protein>
<dbReference type="OrthoDB" id="412520at2759"/>
<evidence type="ECO:0000313" key="3">
    <source>
        <dbReference type="Proteomes" id="UP000601435"/>
    </source>
</evidence>
<sequence>MDGFLGSKLFENMVDDSAGTRAKQRSDRPAVEEDLPKRLSSAPSNLGTAWMELIQITCQRVAVAWAFEVVPFAKIRQSERPMVFILSALSCRHAGLFSTWRKQAAKAYDFYGSPTLQAMSSIFFDNHLALGDASLPSQMKGENLRNHPMVAVRPHAFAATPADVFV</sequence>
<dbReference type="Proteomes" id="UP000601435">
    <property type="component" value="Unassembled WGS sequence"/>
</dbReference>
<evidence type="ECO:0000313" key="2">
    <source>
        <dbReference type="EMBL" id="CAE7196077.1"/>
    </source>
</evidence>
<gene>
    <name evidence="2" type="ORF">SNEC2469_LOCUS1338</name>
</gene>
<organism evidence="2 3">
    <name type="scientific">Symbiodinium necroappetens</name>
    <dbReference type="NCBI Taxonomy" id="1628268"/>
    <lineage>
        <taxon>Eukaryota</taxon>
        <taxon>Sar</taxon>
        <taxon>Alveolata</taxon>
        <taxon>Dinophyceae</taxon>
        <taxon>Suessiales</taxon>
        <taxon>Symbiodiniaceae</taxon>
        <taxon>Symbiodinium</taxon>
    </lineage>
</organism>
<feature type="compositionally biased region" description="Basic and acidic residues" evidence="1">
    <location>
        <begin position="24"/>
        <end position="37"/>
    </location>
</feature>
<comment type="caution">
    <text evidence="2">The sequence shown here is derived from an EMBL/GenBank/DDBJ whole genome shotgun (WGS) entry which is preliminary data.</text>
</comment>
<accession>A0A812J310</accession>
<keyword evidence="3" id="KW-1185">Reference proteome</keyword>
<proteinExistence type="predicted"/>
<evidence type="ECO:0000256" key="1">
    <source>
        <dbReference type="SAM" id="MobiDB-lite"/>
    </source>
</evidence>
<reference evidence="2" key="1">
    <citation type="submission" date="2021-02" db="EMBL/GenBank/DDBJ databases">
        <authorList>
            <person name="Dougan E. K."/>
            <person name="Rhodes N."/>
            <person name="Thang M."/>
            <person name="Chan C."/>
        </authorList>
    </citation>
    <scope>NUCLEOTIDE SEQUENCE</scope>
</reference>